<organism evidence="2 3">
    <name type="scientific">Aspergillus avenaceus</name>
    <dbReference type="NCBI Taxonomy" id="36643"/>
    <lineage>
        <taxon>Eukaryota</taxon>
        <taxon>Fungi</taxon>
        <taxon>Dikarya</taxon>
        <taxon>Ascomycota</taxon>
        <taxon>Pezizomycotina</taxon>
        <taxon>Eurotiomycetes</taxon>
        <taxon>Eurotiomycetidae</taxon>
        <taxon>Eurotiales</taxon>
        <taxon>Aspergillaceae</taxon>
        <taxon>Aspergillus</taxon>
        <taxon>Aspergillus subgen. Circumdati</taxon>
    </lineage>
</organism>
<dbReference type="EMBL" id="ML742098">
    <property type="protein sequence ID" value="KAE8150293.1"/>
    <property type="molecule type" value="Genomic_DNA"/>
</dbReference>
<keyword evidence="1" id="KW-0472">Membrane</keyword>
<dbReference type="Proteomes" id="UP000325780">
    <property type="component" value="Unassembled WGS sequence"/>
</dbReference>
<sequence length="51" mass="5975">MIMIKASLHICESRVYTRERLWILISLYPVLSSLHIPGILPLYYPTTNTEQ</sequence>
<protein>
    <submittedName>
        <fullName evidence="2">Uncharacterized protein</fullName>
    </submittedName>
</protein>
<feature type="transmembrane region" description="Helical" evidence="1">
    <location>
        <begin position="21"/>
        <end position="44"/>
    </location>
</feature>
<keyword evidence="1" id="KW-1133">Transmembrane helix</keyword>
<proteinExistence type="predicted"/>
<evidence type="ECO:0000256" key="1">
    <source>
        <dbReference type="SAM" id="Phobius"/>
    </source>
</evidence>
<evidence type="ECO:0000313" key="2">
    <source>
        <dbReference type="EMBL" id="KAE8150293.1"/>
    </source>
</evidence>
<keyword evidence="3" id="KW-1185">Reference proteome</keyword>
<evidence type="ECO:0000313" key="3">
    <source>
        <dbReference type="Proteomes" id="UP000325780"/>
    </source>
</evidence>
<accession>A0A5N6TV97</accession>
<name>A0A5N6TV97_ASPAV</name>
<dbReference type="AlphaFoldDB" id="A0A5N6TV97"/>
<gene>
    <name evidence="2" type="ORF">BDV25DRAFT_154708</name>
</gene>
<keyword evidence="1" id="KW-0812">Transmembrane</keyword>
<reference evidence="2 3" key="1">
    <citation type="submission" date="2019-04" db="EMBL/GenBank/DDBJ databases">
        <title>Friends and foes A comparative genomics study of 23 Aspergillus species from section Flavi.</title>
        <authorList>
            <consortium name="DOE Joint Genome Institute"/>
            <person name="Kjaerbolling I."/>
            <person name="Vesth T."/>
            <person name="Frisvad J.C."/>
            <person name="Nybo J.L."/>
            <person name="Theobald S."/>
            <person name="Kildgaard S."/>
            <person name="Isbrandt T."/>
            <person name="Kuo A."/>
            <person name="Sato A."/>
            <person name="Lyhne E.K."/>
            <person name="Kogle M.E."/>
            <person name="Wiebenga A."/>
            <person name="Kun R.S."/>
            <person name="Lubbers R.J."/>
            <person name="Makela M.R."/>
            <person name="Barry K."/>
            <person name="Chovatia M."/>
            <person name="Clum A."/>
            <person name="Daum C."/>
            <person name="Haridas S."/>
            <person name="He G."/>
            <person name="LaButti K."/>
            <person name="Lipzen A."/>
            <person name="Mondo S."/>
            <person name="Riley R."/>
            <person name="Salamov A."/>
            <person name="Simmons B.A."/>
            <person name="Magnuson J.K."/>
            <person name="Henrissat B."/>
            <person name="Mortensen U.H."/>
            <person name="Larsen T.O."/>
            <person name="Devries R.P."/>
            <person name="Grigoriev I.V."/>
            <person name="Machida M."/>
            <person name="Baker S.E."/>
            <person name="Andersen M.R."/>
        </authorList>
    </citation>
    <scope>NUCLEOTIDE SEQUENCE [LARGE SCALE GENOMIC DNA]</scope>
    <source>
        <strain evidence="2 3">IBT 18842</strain>
    </source>
</reference>